<dbReference type="AlphaFoldDB" id="A0AB37ZHL5"/>
<name>A0AB37ZHL5_9PSED</name>
<dbReference type="InterPro" id="IPR023220">
    <property type="entry name" value="T4SS_VirB5-domain"/>
</dbReference>
<protein>
    <submittedName>
        <fullName evidence="4">Type IV secretion system protein VirB5</fullName>
    </submittedName>
</protein>
<keyword evidence="1" id="KW-0175">Coiled coil</keyword>
<dbReference type="CDD" id="cd14262">
    <property type="entry name" value="VirB5_like"/>
    <property type="match status" value="1"/>
</dbReference>
<feature type="signal peptide" evidence="3">
    <location>
        <begin position="1"/>
        <end position="20"/>
    </location>
</feature>
<evidence type="ECO:0000313" key="5">
    <source>
        <dbReference type="Proteomes" id="UP000242418"/>
    </source>
</evidence>
<dbReference type="Gene3D" id="1.20.58.430">
    <property type="entry name" value="Type IV secretion system, VirB5-domain"/>
    <property type="match status" value="1"/>
</dbReference>
<dbReference type="EMBL" id="FMTL01000011">
    <property type="protein sequence ID" value="SCW89666.1"/>
    <property type="molecule type" value="Genomic_DNA"/>
</dbReference>
<sequence>MKMKATALAFAAVFSCAANAQIPVTDGASIAQNMANQVQTMAQWAQQLMEMQQQYTELQRHWEKMDEMEKLVTGARYLGVPNTSGVNGQIPGTVQDIYSGSYGTTQGIMDAERINGTTSTTQDALNERYLKNAAAEKAAAINTYQGAQERLANINTLISKIDSAQDPKAIQDLQARIAAEQALVQNETTKLQMVSQLASAEQKLVEDQRRQMNRDILNPDNTGMPEIK</sequence>
<keyword evidence="3" id="KW-0732">Signal</keyword>
<evidence type="ECO:0000313" key="4">
    <source>
        <dbReference type="EMBL" id="SCW89666.1"/>
    </source>
</evidence>
<evidence type="ECO:0000256" key="3">
    <source>
        <dbReference type="SAM" id="SignalP"/>
    </source>
</evidence>
<organism evidence="4 5">
    <name type="scientific">Pseudomonas peli</name>
    <dbReference type="NCBI Taxonomy" id="592361"/>
    <lineage>
        <taxon>Bacteria</taxon>
        <taxon>Pseudomonadati</taxon>
        <taxon>Pseudomonadota</taxon>
        <taxon>Gammaproteobacteria</taxon>
        <taxon>Pseudomonadales</taxon>
        <taxon>Pseudomonadaceae</taxon>
        <taxon>Pseudomonas</taxon>
    </lineage>
</organism>
<feature type="chain" id="PRO_5044279856" evidence="3">
    <location>
        <begin position="21"/>
        <end position="228"/>
    </location>
</feature>
<dbReference type="RefSeq" id="WP_090256247.1">
    <property type="nucleotide sequence ID" value="NZ_FMTL01000011.1"/>
</dbReference>
<reference evidence="4 5" key="1">
    <citation type="submission" date="2016-10" db="EMBL/GenBank/DDBJ databases">
        <authorList>
            <person name="Varghese N."/>
            <person name="Submissions S."/>
        </authorList>
    </citation>
    <scope>NUCLEOTIDE SEQUENCE [LARGE SCALE GENOMIC DNA]</scope>
    <source>
        <strain evidence="4 5">DSM 17833</strain>
    </source>
</reference>
<gene>
    <name evidence="4" type="ORF">SAMN05216370_0064</name>
</gene>
<comment type="caution">
    <text evidence="4">The sequence shown here is derived from an EMBL/GenBank/DDBJ whole genome shotgun (WGS) entry which is preliminary data.</text>
</comment>
<accession>A0AB37ZHL5</accession>
<dbReference type="SUPFAM" id="SSF101082">
    <property type="entry name" value="Typo IV secretion system protein TraC"/>
    <property type="match status" value="1"/>
</dbReference>
<dbReference type="PROSITE" id="PS51257">
    <property type="entry name" value="PROKAR_LIPOPROTEIN"/>
    <property type="match status" value="1"/>
</dbReference>
<feature type="region of interest" description="Disordered" evidence="2">
    <location>
        <begin position="207"/>
        <end position="228"/>
    </location>
</feature>
<keyword evidence="5" id="KW-1185">Reference proteome</keyword>
<dbReference type="Proteomes" id="UP000242418">
    <property type="component" value="Unassembled WGS sequence"/>
</dbReference>
<evidence type="ECO:0000256" key="2">
    <source>
        <dbReference type="SAM" id="MobiDB-lite"/>
    </source>
</evidence>
<feature type="coiled-coil region" evidence="1">
    <location>
        <begin position="34"/>
        <end position="61"/>
    </location>
</feature>
<feature type="coiled-coil region" evidence="1">
    <location>
        <begin position="130"/>
        <end position="190"/>
    </location>
</feature>
<proteinExistence type="predicted"/>
<dbReference type="InterPro" id="IPR014158">
    <property type="entry name" value="T4SS_VirB5"/>
</dbReference>
<evidence type="ECO:0000256" key="1">
    <source>
        <dbReference type="SAM" id="Coils"/>
    </source>
</evidence>
<dbReference type="Pfam" id="PF07996">
    <property type="entry name" value="T4SS"/>
    <property type="match status" value="1"/>
</dbReference>